<sequence>MLVVIFLRALRAVPFLAASIVFAMGAQAQAVEFKTITIKVGYGPGGGYDQTSRLIARHFGRFLPGNPDIVVQNVPGGGSLKLTKMVLGSEPADGSVIASVSEAMSYAPVLDPQNANFDPLALQWIGSLVNEPAYCLTAKSSGVDTMDKFLRSDFLIGATGKSSVTYIFAALVKNGLKAKFKIVTGFEGTADIELAMQRGEIAGMCGVSSYNISGNRDTLNLIGTFGSGTVAGKEKLIRFSDKIEDTKVREAAALIETTLQFHHPLVVPPGTPKETVEALRKGYMEMVRDPVFLADVGKLSEMTVNATSGEDISRLVSKQLKVDPNVFETARNLVK</sequence>
<proteinExistence type="predicted"/>
<evidence type="ECO:0000313" key="1">
    <source>
        <dbReference type="EMBL" id="MER9285147.1"/>
    </source>
</evidence>
<evidence type="ECO:0000313" key="2">
    <source>
        <dbReference type="Proteomes" id="UP001480082"/>
    </source>
</evidence>
<comment type="caution">
    <text evidence="1">The sequence shown here is derived from an EMBL/GenBank/DDBJ whole genome shotgun (WGS) entry which is preliminary data.</text>
</comment>
<accession>A0ACC6SZE3</accession>
<gene>
    <name evidence="1" type="ORF">NKI81_14425</name>
</gene>
<reference evidence="1 2" key="1">
    <citation type="journal article" date="2024" name="Proc. Natl. Acad. Sci. U.S.A.">
        <title>The evolutionary genomics of adaptation to stress in wild rhizobium bacteria.</title>
        <authorList>
            <person name="Kehlet-Delgado H."/>
            <person name="Montoya A.P."/>
            <person name="Jensen K.T."/>
            <person name="Wendlandt C.E."/>
            <person name="Dexheimer C."/>
            <person name="Roberts M."/>
            <person name="Torres Martinez L."/>
            <person name="Friesen M.L."/>
            <person name="Griffitts J.S."/>
            <person name="Porter S.S."/>
        </authorList>
    </citation>
    <scope>NUCLEOTIDE SEQUENCE [LARGE SCALE GENOMIC DNA]</scope>
    <source>
        <strain evidence="1 2">M0468</strain>
    </source>
</reference>
<name>A0ACC6SZE3_9HYPH</name>
<protein>
    <submittedName>
        <fullName evidence="1">Uncharacterized protein</fullName>
    </submittedName>
</protein>
<organism evidence="1 2">
    <name type="scientific">Mesorhizobium australicum</name>
    <dbReference type="NCBI Taxonomy" id="536018"/>
    <lineage>
        <taxon>Bacteria</taxon>
        <taxon>Pseudomonadati</taxon>
        <taxon>Pseudomonadota</taxon>
        <taxon>Alphaproteobacteria</taxon>
        <taxon>Hyphomicrobiales</taxon>
        <taxon>Phyllobacteriaceae</taxon>
        <taxon>Mesorhizobium</taxon>
    </lineage>
</organism>
<keyword evidence="2" id="KW-1185">Reference proteome</keyword>
<dbReference type="Proteomes" id="UP001480082">
    <property type="component" value="Unassembled WGS sequence"/>
</dbReference>
<dbReference type="EMBL" id="JAMYRI010000007">
    <property type="protein sequence ID" value="MER9285147.1"/>
    <property type="molecule type" value="Genomic_DNA"/>
</dbReference>